<evidence type="ECO:0000313" key="6">
    <source>
        <dbReference type="Proteomes" id="UP000321168"/>
    </source>
</evidence>
<dbReference type="Gene3D" id="3.40.50.150">
    <property type="entry name" value="Vaccinia Virus protein VP39"/>
    <property type="match status" value="1"/>
</dbReference>
<evidence type="ECO:0000259" key="4">
    <source>
        <dbReference type="PROSITE" id="PS51165"/>
    </source>
</evidence>
<dbReference type="CDD" id="cd11715">
    <property type="entry name" value="THUMP_AdoMetMT"/>
    <property type="match status" value="1"/>
</dbReference>
<feature type="domain" description="THUMP" evidence="4">
    <location>
        <begin position="46"/>
        <end position="157"/>
    </location>
</feature>
<dbReference type="SMART" id="SM00981">
    <property type="entry name" value="THUMP"/>
    <property type="match status" value="1"/>
</dbReference>
<dbReference type="InterPro" id="IPR029063">
    <property type="entry name" value="SAM-dependent_MTases_sf"/>
</dbReference>
<keyword evidence="2 5" id="KW-0808">Transferase</keyword>
<dbReference type="Pfam" id="PF22020">
    <property type="entry name" value="RlmL_1st"/>
    <property type="match status" value="1"/>
</dbReference>
<evidence type="ECO:0000256" key="3">
    <source>
        <dbReference type="PROSITE-ProRule" id="PRU00529"/>
    </source>
</evidence>
<dbReference type="Pfam" id="PF01170">
    <property type="entry name" value="UPF0020"/>
    <property type="match status" value="1"/>
</dbReference>
<dbReference type="RefSeq" id="WP_147014029.1">
    <property type="nucleotide sequence ID" value="NZ_VORB01000004.1"/>
</dbReference>
<dbReference type="InterPro" id="IPR000241">
    <property type="entry name" value="RlmKL-like_Mtase"/>
</dbReference>
<keyword evidence="3" id="KW-0694">RNA-binding</keyword>
<dbReference type="GO" id="GO:0003723">
    <property type="term" value="F:RNA binding"/>
    <property type="evidence" value="ECO:0007669"/>
    <property type="project" value="UniProtKB-UniRule"/>
</dbReference>
<dbReference type="PANTHER" id="PTHR47313">
    <property type="entry name" value="RIBOSOMAL RNA LARGE SUBUNIT METHYLTRANSFERASE K/L"/>
    <property type="match status" value="1"/>
</dbReference>
<protein>
    <submittedName>
        <fullName evidence="5">Class I SAM-dependent RNA methyltransferase</fullName>
    </submittedName>
</protein>
<evidence type="ECO:0000313" key="5">
    <source>
        <dbReference type="EMBL" id="TXC81357.1"/>
    </source>
</evidence>
<dbReference type="GO" id="GO:0008990">
    <property type="term" value="F:rRNA (guanine-N2-)-methyltransferase activity"/>
    <property type="evidence" value="ECO:0007669"/>
    <property type="project" value="TreeGrafter"/>
</dbReference>
<reference evidence="5 6" key="1">
    <citation type="submission" date="2019-08" db="EMBL/GenBank/DDBJ databases">
        <title>Genome of Luteibaculum oceani JCM 18817.</title>
        <authorList>
            <person name="Bowman J.P."/>
        </authorList>
    </citation>
    <scope>NUCLEOTIDE SEQUENCE [LARGE SCALE GENOMIC DNA]</scope>
    <source>
        <strain evidence="5 6">JCM 18817</strain>
    </source>
</reference>
<dbReference type="InterPro" id="IPR054170">
    <property type="entry name" value="RlmL_1st"/>
</dbReference>
<evidence type="ECO:0000256" key="2">
    <source>
        <dbReference type="ARBA" id="ARBA00022679"/>
    </source>
</evidence>
<sequence>MAHKSHWIAKTFFGLEDVVAEELEEFGATDIEPIKRAVAFSAEPKTLYKILMGIRSAHFVLKELYQFQASNPEELYQGIMSRNWDKHLDVDGTFKVESVCSGDLFTHSKFVALKTKDAIADYFRDRFDKRPSVDFDNPQLIVHVHINQDKVRVLLNTCNEPLFKRSYRQETGKAPINECLAAGILLKAGWKKYDTLWDPMCGAGTFGIEAAMIKRNIAPNLDRRFFGIEHWPDFVKDDFVAAKRELRNQIDGAVNFKINASDIDRRVLDAARRNAENAGVEHDIKYYRSDIRNPLITDDENGLVVVNPPYDHRLNPQNILDLYQAMGDSFKKNFTGKKVYVISSNREAMKNIALRPSKKHTVFNGGLECMLYKYEIFSGDLKSHKSKQNRDKS</sequence>
<dbReference type="InterPro" id="IPR004114">
    <property type="entry name" value="THUMP_dom"/>
</dbReference>
<dbReference type="OrthoDB" id="9809404at2"/>
<keyword evidence="1 5" id="KW-0489">Methyltransferase</keyword>
<dbReference type="Pfam" id="PF02926">
    <property type="entry name" value="THUMP"/>
    <property type="match status" value="1"/>
</dbReference>
<comment type="caution">
    <text evidence="5">The sequence shown here is derived from an EMBL/GenBank/DDBJ whole genome shotgun (WGS) entry which is preliminary data.</text>
</comment>
<name>A0A5C6V8K9_9FLAO</name>
<dbReference type="Gene3D" id="3.30.2130.30">
    <property type="match status" value="1"/>
</dbReference>
<dbReference type="SUPFAM" id="SSF53335">
    <property type="entry name" value="S-adenosyl-L-methionine-dependent methyltransferases"/>
    <property type="match status" value="1"/>
</dbReference>
<dbReference type="AlphaFoldDB" id="A0A5C6V8K9"/>
<dbReference type="GO" id="GO:0070043">
    <property type="term" value="F:rRNA (guanine-N7-)-methyltransferase activity"/>
    <property type="evidence" value="ECO:0007669"/>
    <property type="project" value="TreeGrafter"/>
</dbReference>
<dbReference type="PROSITE" id="PS51165">
    <property type="entry name" value="THUMP"/>
    <property type="match status" value="1"/>
</dbReference>
<keyword evidence="6" id="KW-1185">Reference proteome</keyword>
<accession>A0A5C6V8K9</accession>
<dbReference type="Proteomes" id="UP000321168">
    <property type="component" value="Unassembled WGS sequence"/>
</dbReference>
<gene>
    <name evidence="5" type="ORF">FRX97_04960</name>
</gene>
<organism evidence="5 6">
    <name type="scientific">Luteibaculum oceani</name>
    <dbReference type="NCBI Taxonomy" id="1294296"/>
    <lineage>
        <taxon>Bacteria</taxon>
        <taxon>Pseudomonadati</taxon>
        <taxon>Bacteroidota</taxon>
        <taxon>Flavobacteriia</taxon>
        <taxon>Flavobacteriales</taxon>
        <taxon>Luteibaculaceae</taxon>
        <taxon>Luteibaculum</taxon>
    </lineage>
</organism>
<evidence type="ECO:0000256" key="1">
    <source>
        <dbReference type="ARBA" id="ARBA00022603"/>
    </source>
</evidence>
<dbReference type="PANTHER" id="PTHR47313:SF1">
    <property type="entry name" value="RIBOSOMAL RNA LARGE SUBUNIT METHYLTRANSFERASE K_L"/>
    <property type="match status" value="1"/>
</dbReference>
<dbReference type="EMBL" id="VORB01000004">
    <property type="protein sequence ID" value="TXC81357.1"/>
    <property type="molecule type" value="Genomic_DNA"/>
</dbReference>
<proteinExistence type="predicted"/>